<dbReference type="EMBL" id="VDEP01000406">
    <property type="protein sequence ID" value="KAA1088391.1"/>
    <property type="molecule type" value="Genomic_DNA"/>
</dbReference>
<dbReference type="EMBL" id="VSWC01000040">
    <property type="protein sequence ID" value="KAA1105378.1"/>
    <property type="molecule type" value="Genomic_DNA"/>
</dbReference>
<dbReference type="Proteomes" id="UP000325313">
    <property type="component" value="Unassembled WGS sequence"/>
</dbReference>
<organism evidence="3 4">
    <name type="scientific">Puccinia graminis f. sp. tritici</name>
    <dbReference type="NCBI Taxonomy" id="56615"/>
    <lineage>
        <taxon>Eukaryota</taxon>
        <taxon>Fungi</taxon>
        <taxon>Dikarya</taxon>
        <taxon>Basidiomycota</taxon>
        <taxon>Pucciniomycotina</taxon>
        <taxon>Pucciniomycetes</taxon>
        <taxon>Pucciniales</taxon>
        <taxon>Pucciniaceae</taxon>
        <taxon>Puccinia</taxon>
    </lineage>
</organism>
<name>A0A5B0PWV7_PUCGR</name>
<evidence type="ECO:0000256" key="1">
    <source>
        <dbReference type="SAM" id="MobiDB-lite"/>
    </source>
</evidence>
<dbReference type="Proteomes" id="UP000324748">
    <property type="component" value="Unassembled WGS sequence"/>
</dbReference>
<gene>
    <name evidence="3" type="ORF">PGT21_005017</name>
    <name evidence="2" type="ORF">PGTUg99_023326</name>
</gene>
<reference evidence="4 5" key="1">
    <citation type="submission" date="2019-05" db="EMBL/GenBank/DDBJ databases">
        <title>Emergence of the Ug99 lineage of the wheat stem rust pathogen through somatic hybridization.</title>
        <authorList>
            <person name="Li F."/>
            <person name="Upadhyaya N.M."/>
            <person name="Sperschneider J."/>
            <person name="Matny O."/>
            <person name="Nguyen-Phuc H."/>
            <person name="Mago R."/>
            <person name="Raley C."/>
            <person name="Miller M.E."/>
            <person name="Silverstein K.A.T."/>
            <person name="Henningsen E."/>
            <person name="Hirsch C.D."/>
            <person name="Visser B."/>
            <person name="Pretorius Z.A."/>
            <person name="Steffenson B.J."/>
            <person name="Schwessinger B."/>
            <person name="Dodds P.N."/>
            <person name="Figueroa M."/>
        </authorList>
    </citation>
    <scope>NUCLEOTIDE SEQUENCE [LARGE SCALE GENOMIC DNA]</scope>
    <source>
        <strain evidence="3">21-0</strain>
        <strain evidence="2 5">Ug99</strain>
    </source>
</reference>
<evidence type="ECO:0000313" key="4">
    <source>
        <dbReference type="Proteomes" id="UP000324748"/>
    </source>
</evidence>
<comment type="caution">
    <text evidence="3">The sequence shown here is derived from an EMBL/GenBank/DDBJ whole genome shotgun (WGS) entry which is preliminary data.</text>
</comment>
<proteinExistence type="predicted"/>
<accession>A0A5B0PWV7</accession>
<feature type="region of interest" description="Disordered" evidence="1">
    <location>
        <begin position="44"/>
        <end position="94"/>
    </location>
</feature>
<evidence type="ECO:0000313" key="2">
    <source>
        <dbReference type="EMBL" id="KAA1088391.1"/>
    </source>
</evidence>
<evidence type="ECO:0000313" key="3">
    <source>
        <dbReference type="EMBL" id="KAA1105378.1"/>
    </source>
</evidence>
<evidence type="ECO:0000313" key="5">
    <source>
        <dbReference type="Proteomes" id="UP000325313"/>
    </source>
</evidence>
<protein>
    <submittedName>
        <fullName evidence="3">Uncharacterized protein</fullName>
    </submittedName>
</protein>
<sequence length="116" mass="12491">MARSWPTAAPAYPVDDYFIEEDEGFRSQIELSNRNDVISDIIPNGGGDDIITSTSHDDLNNSSSTPEINNLPASTSLTPQPPTSLLPASSLKDSIVPSTKPGYSYVPAIEQRALIE</sequence>
<dbReference type="AlphaFoldDB" id="A0A5B0PWV7"/>
<keyword evidence="4" id="KW-1185">Reference proteome</keyword>